<dbReference type="Proteomes" id="UP001189429">
    <property type="component" value="Unassembled WGS sequence"/>
</dbReference>
<dbReference type="EMBL" id="CAUYUJ010019620">
    <property type="protein sequence ID" value="CAK0892519.1"/>
    <property type="molecule type" value="Genomic_DNA"/>
</dbReference>
<feature type="compositionally biased region" description="Low complexity" evidence="1">
    <location>
        <begin position="125"/>
        <end position="153"/>
    </location>
</feature>
<comment type="caution">
    <text evidence="2">The sequence shown here is derived from an EMBL/GenBank/DDBJ whole genome shotgun (WGS) entry which is preliminary data.</text>
</comment>
<evidence type="ECO:0008006" key="4">
    <source>
        <dbReference type="Google" id="ProtNLM"/>
    </source>
</evidence>
<gene>
    <name evidence="2" type="ORF">PCOR1329_LOCUS72159</name>
</gene>
<reference evidence="2" key="1">
    <citation type="submission" date="2023-10" db="EMBL/GenBank/DDBJ databases">
        <authorList>
            <person name="Chen Y."/>
            <person name="Shah S."/>
            <person name="Dougan E. K."/>
            <person name="Thang M."/>
            <person name="Chan C."/>
        </authorList>
    </citation>
    <scope>NUCLEOTIDE SEQUENCE [LARGE SCALE GENOMIC DNA]</scope>
</reference>
<evidence type="ECO:0000313" key="3">
    <source>
        <dbReference type="Proteomes" id="UP001189429"/>
    </source>
</evidence>
<protein>
    <recommendedName>
        <fullName evidence="4">WSC domain-containing protein</fullName>
    </recommendedName>
</protein>
<evidence type="ECO:0000313" key="2">
    <source>
        <dbReference type="EMBL" id="CAK0892519.1"/>
    </source>
</evidence>
<evidence type="ECO:0000256" key="1">
    <source>
        <dbReference type="SAM" id="MobiDB-lite"/>
    </source>
</evidence>
<feature type="region of interest" description="Disordered" evidence="1">
    <location>
        <begin position="124"/>
        <end position="153"/>
    </location>
</feature>
<sequence>QVVDVQQGGALTTEESLRLGLSAASSDRGAAAAHAAAGTSYSQICMASLGTQLPSTTAVSSTTLTSSPARLSTRTRIENGIITTTITTTRLATSRPNSSTASVTTASMVTGVASMIQSNTSHANTTRVAATASTSTTMTITRTTTPSTRSTATEIKVRPTEVFRASVLNSTVSFASPATASRTPERAEVSSWLGCFEYDRSDMRHFYEHFDEHFYDSSSTNDCSERCHEYEFIAVHNEKLCMCMLKRPDPPQFELVADLRCGSICRGETHMLPERFCGTSETYAVYRIRQTPQQAGAAALSPGASGILPEA</sequence>
<accession>A0ABN9X432</accession>
<proteinExistence type="predicted"/>
<feature type="non-terminal residue" evidence="2">
    <location>
        <position position="1"/>
    </location>
</feature>
<organism evidence="2 3">
    <name type="scientific">Prorocentrum cordatum</name>
    <dbReference type="NCBI Taxonomy" id="2364126"/>
    <lineage>
        <taxon>Eukaryota</taxon>
        <taxon>Sar</taxon>
        <taxon>Alveolata</taxon>
        <taxon>Dinophyceae</taxon>
        <taxon>Prorocentrales</taxon>
        <taxon>Prorocentraceae</taxon>
        <taxon>Prorocentrum</taxon>
    </lineage>
</organism>
<feature type="non-terminal residue" evidence="2">
    <location>
        <position position="311"/>
    </location>
</feature>
<keyword evidence="3" id="KW-1185">Reference proteome</keyword>
<name>A0ABN9X432_9DINO</name>